<evidence type="ECO:0000313" key="5">
    <source>
        <dbReference type="Proteomes" id="UP001381693"/>
    </source>
</evidence>
<dbReference type="Gene3D" id="4.10.400.10">
    <property type="entry name" value="Low-density Lipoprotein Receptor"/>
    <property type="match status" value="1"/>
</dbReference>
<dbReference type="CDD" id="cd00112">
    <property type="entry name" value="LDLa"/>
    <property type="match status" value="1"/>
</dbReference>
<dbReference type="PROSITE" id="PS50024">
    <property type="entry name" value="SEA"/>
    <property type="match status" value="1"/>
</dbReference>
<dbReference type="Pfam" id="PF01390">
    <property type="entry name" value="SEA"/>
    <property type="match status" value="1"/>
</dbReference>
<keyword evidence="1 2" id="KW-1015">Disulfide bond</keyword>
<evidence type="ECO:0000259" key="3">
    <source>
        <dbReference type="PROSITE" id="PS50024"/>
    </source>
</evidence>
<dbReference type="AlphaFoldDB" id="A0AAN8XHK0"/>
<feature type="domain" description="SEA" evidence="3">
    <location>
        <begin position="88"/>
        <end position="199"/>
    </location>
</feature>
<dbReference type="Pfam" id="PF00057">
    <property type="entry name" value="Ldl_recept_a"/>
    <property type="match status" value="1"/>
</dbReference>
<proteinExistence type="predicted"/>
<keyword evidence="5" id="KW-1185">Reference proteome</keyword>
<accession>A0AAN8XHK0</accession>
<protein>
    <recommendedName>
        <fullName evidence="3">SEA domain-containing protein</fullName>
    </recommendedName>
</protein>
<feature type="disulfide bond" evidence="2">
    <location>
        <begin position="221"/>
        <end position="236"/>
    </location>
</feature>
<dbReference type="Proteomes" id="UP001381693">
    <property type="component" value="Unassembled WGS sequence"/>
</dbReference>
<dbReference type="InterPro" id="IPR000082">
    <property type="entry name" value="SEA_dom"/>
</dbReference>
<dbReference type="EMBL" id="JAXCGZ010002041">
    <property type="protein sequence ID" value="KAK7084585.1"/>
    <property type="molecule type" value="Genomic_DNA"/>
</dbReference>
<dbReference type="InterPro" id="IPR036055">
    <property type="entry name" value="LDL_receptor-like_sf"/>
</dbReference>
<feature type="disulfide bond" evidence="2">
    <location>
        <begin position="205"/>
        <end position="217"/>
    </location>
</feature>
<dbReference type="PROSITE" id="PS50068">
    <property type="entry name" value="LDLRA_2"/>
    <property type="match status" value="1"/>
</dbReference>
<evidence type="ECO:0000256" key="1">
    <source>
        <dbReference type="ARBA" id="ARBA00023157"/>
    </source>
</evidence>
<comment type="caution">
    <text evidence="4">The sequence shown here is derived from an EMBL/GenBank/DDBJ whole genome shotgun (WGS) entry which is preliminary data.</text>
</comment>
<name>A0AAN8XHK0_HALRR</name>
<dbReference type="InterPro" id="IPR002172">
    <property type="entry name" value="LDrepeatLR_classA_rpt"/>
</dbReference>
<organism evidence="4 5">
    <name type="scientific">Halocaridina rubra</name>
    <name type="common">Hawaiian red shrimp</name>
    <dbReference type="NCBI Taxonomy" id="373956"/>
    <lineage>
        <taxon>Eukaryota</taxon>
        <taxon>Metazoa</taxon>
        <taxon>Ecdysozoa</taxon>
        <taxon>Arthropoda</taxon>
        <taxon>Crustacea</taxon>
        <taxon>Multicrustacea</taxon>
        <taxon>Malacostraca</taxon>
        <taxon>Eumalacostraca</taxon>
        <taxon>Eucarida</taxon>
        <taxon>Decapoda</taxon>
        <taxon>Pleocyemata</taxon>
        <taxon>Caridea</taxon>
        <taxon>Atyoidea</taxon>
        <taxon>Atyidae</taxon>
        <taxon>Halocaridina</taxon>
    </lineage>
</organism>
<dbReference type="SUPFAM" id="SSF57424">
    <property type="entry name" value="LDL receptor-like module"/>
    <property type="match status" value="1"/>
</dbReference>
<evidence type="ECO:0000256" key="2">
    <source>
        <dbReference type="PROSITE-ProRule" id="PRU00124"/>
    </source>
</evidence>
<gene>
    <name evidence="4" type="ORF">SK128_011865</name>
</gene>
<sequence>MFNITIYADEDLTFEEEGITKLRREIEVLPVAAPLQQQLELPQELQQETPSVLTRVRRQWGGWFGGGGSGSDDEDDLGSAVEEGSGMIMRIYRAKIHVIRNWNSAYSNKNSREFKDLAAAMEQALEYTLRDVPGTKTIKVSNIRRSPQAKLEITVDVNYEGWTDESASMRRKIRSLLESQYLGTIPVDTQYYSFDEPDVPAGRQCREGEHRCPSGRCVKRCDGRNECLDASDEFNCPELPVATVVTPDLGLGRRKYFCACNYASNFIAYAWNR</sequence>
<evidence type="ECO:0000313" key="4">
    <source>
        <dbReference type="EMBL" id="KAK7084585.1"/>
    </source>
</evidence>
<dbReference type="SMART" id="SM00192">
    <property type="entry name" value="LDLa"/>
    <property type="match status" value="1"/>
</dbReference>
<comment type="caution">
    <text evidence="2">Lacks conserved residue(s) required for the propagation of feature annotation.</text>
</comment>
<reference evidence="4 5" key="1">
    <citation type="submission" date="2023-11" db="EMBL/GenBank/DDBJ databases">
        <title>Halocaridina rubra genome assembly.</title>
        <authorList>
            <person name="Smith C."/>
        </authorList>
    </citation>
    <scope>NUCLEOTIDE SEQUENCE [LARGE SCALE GENOMIC DNA]</scope>
    <source>
        <strain evidence="4">EP-1</strain>
        <tissue evidence="4">Whole</tissue>
    </source>
</reference>